<comment type="caution">
    <text evidence="3">The sequence shown here is derived from an EMBL/GenBank/DDBJ whole genome shotgun (WGS) entry which is preliminary data.</text>
</comment>
<feature type="signal peptide" evidence="2">
    <location>
        <begin position="1"/>
        <end position="18"/>
    </location>
</feature>
<evidence type="ECO:0000313" key="4">
    <source>
        <dbReference type="Proteomes" id="UP001174997"/>
    </source>
</evidence>
<proteinExistence type="predicted"/>
<sequence>MFLRDAFLLLCPSSLALAGVTTSWESKSSQQRGDLARRWTPRNYVSNAQIPHPPPSLLKDRPAPPIVRHYHTRADYMTAGIELLSSFTCKLQATLETHINGVPSYCFPKVHQAVSPTSEEDDSIQYFDSRYPLAIDNLVQKGLFPKVLSPYLKQGPLALQAVLSLPREDLFEIGYLIANETNNNNNNACPNMICQNGPFNPQTSSSSSSSSSSRPVPTLVKQHISRFDAWSSSRKATATATAAATNTKATLTAPLTTRTVILTNSQGDATTTTRTTTQTTTTPTTPTPDHIVLQEQDKADILEALSSAMPRLFDQLFAPSPTAITTTTTTTTATEKTRVIPASELQRTVVETSIPGPWIGGGNVTVRFYEAGLVAGLIVGGDHGGDKVNGAVGNAVGKGGGVWGRLMVVIIGMVVLL</sequence>
<gene>
    <name evidence="3" type="ORF">QBC41DRAFT_392698</name>
</gene>
<organism evidence="3 4">
    <name type="scientific">Cercophora samala</name>
    <dbReference type="NCBI Taxonomy" id="330535"/>
    <lineage>
        <taxon>Eukaryota</taxon>
        <taxon>Fungi</taxon>
        <taxon>Dikarya</taxon>
        <taxon>Ascomycota</taxon>
        <taxon>Pezizomycotina</taxon>
        <taxon>Sordariomycetes</taxon>
        <taxon>Sordariomycetidae</taxon>
        <taxon>Sordariales</taxon>
        <taxon>Lasiosphaeriaceae</taxon>
        <taxon>Cercophora</taxon>
    </lineage>
</organism>
<protein>
    <submittedName>
        <fullName evidence="3">Uncharacterized protein</fullName>
    </submittedName>
</protein>
<feature type="compositionally biased region" description="Low complexity" evidence="1">
    <location>
        <begin position="270"/>
        <end position="288"/>
    </location>
</feature>
<keyword evidence="2" id="KW-0732">Signal</keyword>
<dbReference type="AlphaFoldDB" id="A0AA39ZEG8"/>
<dbReference type="EMBL" id="JAULSY010000049">
    <property type="protein sequence ID" value="KAK0668938.1"/>
    <property type="molecule type" value="Genomic_DNA"/>
</dbReference>
<evidence type="ECO:0000256" key="1">
    <source>
        <dbReference type="SAM" id="MobiDB-lite"/>
    </source>
</evidence>
<keyword evidence="4" id="KW-1185">Reference proteome</keyword>
<dbReference type="Proteomes" id="UP001174997">
    <property type="component" value="Unassembled WGS sequence"/>
</dbReference>
<reference evidence="3" key="1">
    <citation type="submission" date="2023-06" db="EMBL/GenBank/DDBJ databases">
        <title>Genome-scale phylogeny and comparative genomics of the fungal order Sordariales.</title>
        <authorList>
            <consortium name="Lawrence Berkeley National Laboratory"/>
            <person name="Hensen N."/>
            <person name="Bonometti L."/>
            <person name="Westerberg I."/>
            <person name="Brannstrom I.O."/>
            <person name="Guillou S."/>
            <person name="Cros-Aarteil S."/>
            <person name="Calhoun S."/>
            <person name="Haridas S."/>
            <person name="Kuo A."/>
            <person name="Mondo S."/>
            <person name="Pangilinan J."/>
            <person name="Riley R."/>
            <person name="Labutti K."/>
            <person name="Andreopoulos B."/>
            <person name="Lipzen A."/>
            <person name="Chen C."/>
            <person name="Yanf M."/>
            <person name="Daum C."/>
            <person name="Ng V."/>
            <person name="Clum A."/>
            <person name="Steindorff A."/>
            <person name="Ohm R."/>
            <person name="Martin F."/>
            <person name="Silar P."/>
            <person name="Natvig D."/>
            <person name="Lalanne C."/>
            <person name="Gautier V."/>
            <person name="Ament-Velasquez S.L."/>
            <person name="Kruys A."/>
            <person name="Hutchinson M.I."/>
            <person name="Powell A.J."/>
            <person name="Barry K."/>
            <person name="Miller A.N."/>
            <person name="Grigoriev I.V."/>
            <person name="Debuchy R."/>
            <person name="Gladieux P."/>
            <person name="Thoren M.H."/>
            <person name="Johannesson H."/>
        </authorList>
    </citation>
    <scope>NUCLEOTIDE SEQUENCE</scope>
    <source>
        <strain evidence="3">CBS 307.81</strain>
    </source>
</reference>
<evidence type="ECO:0000256" key="2">
    <source>
        <dbReference type="SAM" id="SignalP"/>
    </source>
</evidence>
<name>A0AA39ZEG8_9PEZI</name>
<evidence type="ECO:0000313" key="3">
    <source>
        <dbReference type="EMBL" id="KAK0668938.1"/>
    </source>
</evidence>
<feature type="region of interest" description="Disordered" evidence="1">
    <location>
        <begin position="265"/>
        <end position="289"/>
    </location>
</feature>
<feature type="chain" id="PRO_5041396775" evidence="2">
    <location>
        <begin position="19"/>
        <end position="417"/>
    </location>
</feature>
<accession>A0AA39ZEG8</accession>